<dbReference type="Pfam" id="PF01207">
    <property type="entry name" value="Dus"/>
    <property type="match status" value="1"/>
</dbReference>
<evidence type="ECO:0000256" key="3">
    <source>
        <dbReference type="ARBA" id="ARBA00022884"/>
    </source>
</evidence>
<evidence type="ECO:0000256" key="1">
    <source>
        <dbReference type="ARBA" id="ARBA00022555"/>
    </source>
</evidence>
<dbReference type="Gene3D" id="1.20.120.1460">
    <property type="match status" value="1"/>
</dbReference>
<dbReference type="InterPro" id="IPR035587">
    <property type="entry name" value="DUS-like_FMN-bd"/>
</dbReference>
<name>A0A1W1DHH6_9ZZZZ</name>
<keyword evidence="1" id="KW-0820">tRNA-binding</keyword>
<protein>
    <submittedName>
        <fullName evidence="5">tRNA dihydrouridine synthase A</fullName>
    </submittedName>
</protein>
<proteinExistence type="predicted"/>
<dbReference type="PANTHER" id="PTHR42907:SF1">
    <property type="entry name" value="FMN-LINKED OXIDOREDUCTASES SUPERFAMILY PROTEIN"/>
    <property type="match status" value="1"/>
</dbReference>
<evidence type="ECO:0000256" key="2">
    <source>
        <dbReference type="ARBA" id="ARBA00022857"/>
    </source>
</evidence>
<dbReference type="GO" id="GO:0000049">
    <property type="term" value="F:tRNA binding"/>
    <property type="evidence" value="ECO:0007669"/>
    <property type="project" value="UniProtKB-KW"/>
</dbReference>
<dbReference type="EMBL" id="FPHV01000005">
    <property type="protein sequence ID" value="SFV80748.1"/>
    <property type="molecule type" value="Genomic_DNA"/>
</dbReference>
<gene>
    <name evidence="5" type="ORF">MNB_SUP05-6-244</name>
</gene>
<dbReference type="InterPro" id="IPR013785">
    <property type="entry name" value="Aldolase_TIM"/>
</dbReference>
<reference evidence="5" key="1">
    <citation type="submission" date="2016-10" db="EMBL/GenBank/DDBJ databases">
        <authorList>
            <person name="de Groot N.N."/>
        </authorList>
    </citation>
    <scope>NUCLEOTIDE SEQUENCE</scope>
</reference>
<dbReference type="GO" id="GO:0017150">
    <property type="term" value="F:tRNA dihydrouridine synthase activity"/>
    <property type="evidence" value="ECO:0007669"/>
    <property type="project" value="InterPro"/>
</dbReference>
<keyword evidence="2" id="KW-0521">NADP</keyword>
<dbReference type="SUPFAM" id="SSF51395">
    <property type="entry name" value="FMN-linked oxidoreductases"/>
    <property type="match status" value="1"/>
</dbReference>
<sequence>MESYEELANFVATVEQAGCDTFIIHARKAWLKGLSPKENRTVPPLNYDWVYQIKQDFPELTIGINGGINYLEDALNHLERVDSVMLGRTIYHQPYLLTQVDKEIYQQNIPRVSREQVLLDFIEYMKNQSDQGVPIRSMTRHILGLYHGQPNAKKFKQLLSGKVVELKHLYEWLDFKNSEQEFKNG</sequence>
<organism evidence="5">
    <name type="scientific">hydrothermal vent metagenome</name>
    <dbReference type="NCBI Taxonomy" id="652676"/>
    <lineage>
        <taxon>unclassified sequences</taxon>
        <taxon>metagenomes</taxon>
        <taxon>ecological metagenomes</taxon>
    </lineage>
</organism>
<keyword evidence="3" id="KW-0694">RNA-binding</keyword>
<dbReference type="PANTHER" id="PTHR42907">
    <property type="entry name" value="FMN-LINKED OXIDOREDUCTASES SUPERFAMILY PROTEIN"/>
    <property type="match status" value="1"/>
</dbReference>
<evidence type="ECO:0000259" key="4">
    <source>
        <dbReference type="Pfam" id="PF01207"/>
    </source>
</evidence>
<dbReference type="AlphaFoldDB" id="A0A1W1DHH6"/>
<dbReference type="Gene3D" id="3.20.20.70">
    <property type="entry name" value="Aldolase class I"/>
    <property type="match status" value="1"/>
</dbReference>
<evidence type="ECO:0000313" key="5">
    <source>
        <dbReference type="EMBL" id="SFV80748.1"/>
    </source>
</evidence>
<dbReference type="InterPro" id="IPR004653">
    <property type="entry name" value="DusA"/>
</dbReference>
<accession>A0A1W1DHH6</accession>
<feature type="domain" description="DUS-like FMN-binding" evidence="4">
    <location>
        <begin position="2"/>
        <end position="160"/>
    </location>
</feature>